<keyword evidence="8 12" id="KW-0798">TonB box</keyword>
<dbReference type="SUPFAM" id="SSF56935">
    <property type="entry name" value="Porins"/>
    <property type="match status" value="1"/>
</dbReference>
<feature type="chain" id="PRO_5011697348" evidence="13">
    <location>
        <begin position="25"/>
        <end position="798"/>
    </location>
</feature>
<dbReference type="PANTHER" id="PTHR32552">
    <property type="entry name" value="FERRICHROME IRON RECEPTOR-RELATED"/>
    <property type="match status" value="1"/>
</dbReference>
<evidence type="ECO:0000256" key="10">
    <source>
        <dbReference type="ARBA" id="ARBA00023237"/>
    </source>
</evidence>
<evidence type="ECO:0000256" key="3">
    <source>
        <dbReference type="ARBA" id="ARBA00022452"/>
    </source>
</evidence>
<dbReference type="InterPro" id="IPR012910">
    <property type="entry name" value="Plug_dom"/>
</dbReference>
<keyword evidence="3 11" id="KW-1134">Transmembrane beta strand</keyword>
<keyword evidence="6" id="KW-0408">Iron</keyword>
<evidence type="ECO:0000256" key="11">
    <source>
        <dbReference type="PROSITE-ProRule" id="PRU01360"/>
    </source>
</evidence>
<dbReference type="AlphaFoldDB" id="A0A1H7G940"/>
<keyword evidence="17" id="KW-1185">Reference proteome</keyword>
<name>A0A1H7G940_9GAMM</name>
<evidence type="ECO:0000313" key="17">
    <source>
        <dbReference type="Proteomes" id="UP000199297"/>
    </source>
</evidence>
<dbReference type="GO" id="GO:0006826">
    <property type="term" value="P:iron ion transport"/>
    <property type="evidence" value="ECO:0007669"/>
    <property type="project" value="UniProtKB-KW"/>
</dbReference>
<dbReference type="STRING" id="641665.GCA_002104455_00575"/>
<evidence type="ECO:0000256" key="13">
    <source>
        <dbReference type="SAM" id="SignalP"/>
    </source>
</evidence>
<keyword evidence="13" id="KW-0732">Signal</keyword>
<evidence type="ECO:0000256" key="7">
    <source>
        <dbReference type="ARBA" id="ARBA00023065"/>
    </source>
</evidence>
<evidence type="ECO:0000259" key="14">
    <source>
        <dbReference type="Pfam" id="PF00593"/>
    </source>
</evidence>
<dbReference type="EMBL" id="FOBI01000001">
    <property type="protein sequence ID" value="SEK34648.1"/>
    <property type="molecule type" value="Genomic_DNA"/>
</dbReference>
<dbReference type="InterPro" id="IPR036942">
    <property type="entry name" value="Beta-barrel_TonB_sf"/>
</dbReference>
<evidence type="ECO:0000256" key="6">
    <source>
        <dbReference type="ARBA" id="ARBA00023004"/>
    </source>
</evidence>
<evidence type="ECO:0000256" key="12">
    <source>
        <dbReference type="RuleBase" id="RU003357"/>
    </source>
</evidence>
<keyword evidence="4" id="KW-0410">Iron transport</keyword>
<dbReference type="RefSeq" id="WP_085283018.1">
    <property type="nucleotide sequence ID" value="NZ_FOBI01000001.1"/>
</dbReference>
<dbReference type="Gene3D" id="2.40.170.20">
    <property type="entry name" value="TonB-dependent receptor, beta-barrel domain"/>
    <property type="match status" value="1"/>
</dbReference>
<proteinExistence type="inferred from homology"/>
<dbReference type="Pfam" id="PF07715">
    <property type="entry name" value="Plug"/>
    <property type="match status" value="1"/>
</dbReference>
<dbReference type="OrthoDB" id="127311at2"/>
<dbReference type="InterPro" id="IPR039426">
    <property type="entry name" value="TonB-dep_rcpt-like"/>
</dbReference>
<protein>
    <submittedName>
        <fullName evidence="16">Outer membrane receptor proteins, mostly Fe transport</fullName>
    </submittedName>
</protein>
<evidence type="ECO:0000256" key="2">
    <source>
        <dbReference type="ARBA" id="ARBA00022448"/>
    </source>
</evidence>
<evidence type="ECO:0000256" key="5">
    <source>
        <dbReference type="ARBA" id="ARBA00022692"/>
    </source>
</evidence>
<dbReference type="GO" id="GO:0009279">
    <property type="term" value="C:cell outer membrane"/>
    <property type="evidence" value="ECO:0007669"/>
    <property type="project" value="UniProtKB-SubCell"/>
</dbReference>
<dbReference type="Proteomes" id="UP000199297">
    <property type="component" value="Unassembled WGS sequence"/>
</dbReference>
<sequence>MFKKTKLALLVSAACMTLPTAIQAAETKAESATSKNENKANKVERIMVTASRRSTSLAEVPYNISALDSNYLDKAGITDFTKLTRNIPGLVFSDTGPRSNGISNGLIMRGMNAQPVGSEDSYRSSSPAVSVYVGETPLFVNLNMRDINRVEVLRGPQGTLYGSGSLGGTLRYIQNQASTEGLEGHIAAKLSQTDGAGDFNTDTEFMVNVPLSDTFAVRFVGAYVDNSGFIDAHALERLDANNQPTGEVYSAKDVNDNQLGYARFAASWEASDDVSINFNYQQQSDDVGGRQAYAKSVGLYQTGIKQSEPLSSDVKIAALDIEVDLGFASFTSSSSVYKNEADGISDISHDYPSEGFWSYYEGIPREIVTSTRHYQTDAFVQELRLVSEGADSLDWVVGAYYSSWHGASGQFDTIIGLDNFFGITNPQAPDLNYSNVQKDSFSDAAIFGELTYHVSDDWQMTFGARFFEQEFESYQRTTLPSCGIYCGEGELGLSEASAIDKVSDQIFKFNTSYDISADMMVYMTLSEGFRHGGTNGLPIDNADTDAIEGGVYANHASLRTFAPDKATNFEVGMKGFAFDELLEYTVAAFTIDWDDNQVLQRSPIGGFPIVYNLGASKSQGVELESKFHFSSDLKLSLGYTYVSAKTTGNTAGLPDLDGNPTLFIDKDADLPGVPNHSITAALDYSFVLADEYEMSYRLGGFYKGGFNTDFNEGALNYDEVDSQTIFDTTLSMYIEQWQVSLFVNNLFNSTDSTLELGNRPYMSYSGQLDPQRRLQNGDLSYVVRPRTIGLSVKYSFDM</sequence>
<evidence type="ECO:0000256" key="1">
    <source>
        <dbReference type="ARBA" id="ARBA00004571"/>
    </source>
</evidence>
<organism evidence="16 17">
    <name type="scientific">Colwellia chukchiensis</name>
    <dbReference type="NCBI Taxonomy" id="641665"/>
    <lineage>
        <taxon>Bacteria</taxon>
        <taxon>Pseudomonadati</taxon>
        <taxon>Pseudomonadota</taxon>
        <taxon>Gammaproteobacteria</taxon>
        <taxon>Alteromonadales</taxon>
        <taxon>Colwelliaceae</taxon>
        <taxon>Colwellia</taxon>
    </lineage>
</organism>
<evidence type="ECO:0000259" key="15">
    <source>
        <dbReference type="Pfam" id="PF07715"/>
    </source>
</evidence>
<evidence type="ECO:0000256" key="8">
    <source>
        <dbReference type="ARBA" id="ARBA00023077"/>
    </source>
</evidence>
<keyword evidence="10 11" id="KW-0998">Cell outer membrane</keyword>
<accession>A0A1H7G940</accession>
<keyword evidence="16" id="KW-0675">Receptor</keyword>
<evidence type="ECO:0000313" key="16">
    <source>
        <dbReference type="EMBL" id="SEK34648.1"/>
    </source>
</evidence>
<keyword evidence="7" id="KW-0406">Ion transport</keyword>
<keyword evidence="2 11" id="KW-0813">Transport</keyword>
<feature type="signal peptide" evidence="13">
    <location>
        <begin position="1"/>
        <end position="24"/>
    </location>
</feature>
<keyword evidence="5 11" id="KW-0812">Transmembrane</keyword>
<dbReference type="PROSITE" id="PS52016">
    <property type="entry name" value="TONB_DEPENDENT_REC_3"/>
    <property type="match status" value="1"/>
</dbReference>
<keyword evidence="9 11" id="KW-0472">Membrane</keyword>
<dbReference type="Pfam" id="PF00593">
    <property type="entry name" value="TonB_dep_Rec_b-barrel"/>
    <property type="match status" value="1"/>
</dbReference>
<evidence type="ECO:0000256" key="9">
    <source>
        <dbReference type="ARBA" id="ARBA00023136"/>
    </source>
</evidence>
<feature type="domain" description="TonB-dependent receptor-like beta-barrel" evidence="14">
    <location>
        <begin position="253"/>
        <end position="746"/>
    </location>
</feature>
<comment type="similarity">
    <text evidence="11 12">Belongs to the TonB-dependent receptor family.</text>
</comment>
<dbReference type="InterPro" id="IPR000531">
    <property type="entry name" value="Beta-barrel_TonB"/>
</dbReference>
<feature type="domain" description="TonB-dependent receptor plug" evidence="15">
    <location>
        <begin position="57"/>
        <end position="169"/>
    </location>
</feature>
<gene>
    <name evidence="16" type="ORF">SAMN05216262_101128</name>
</gene>
<dbReference type="PANTHER" id="PTHR32552:SF81">
    <property type="entry name" value="TONB-DEPENDENT OUTER MEMBRANE RECEPTOR"/>
    <property type="match status" value="1"/>
</dbReference>
<reference evidence="17" key="1">
    <citation type="submission" date="2016-10" db="EMBL/GenBank/DDBJ databases">
        <authorList>
            <person name="Varghese N."/>
            <person name="Submissions S."/>
        </authorList>
    </citation>
    <scope>NUCLEOTIDE SEQUENCE [LARGE SCALE GENOMIC DNA]</scope>
    <source>
        <strain evidence="17">CGMCC 1.9127</strain>
    </source>
</reference>
<evidence type="ECO:0000256" key="4">
    <source>
        <dbReference type="ARBA" id="ARBA00022496"/>
    </source>
</evidence>
<comment type="subcellular location">
    <subcellularLocation>
        <location evidence="1 11">Cell outer membrane</location>
        <topology evidence="1 11">Multi-pass membrane protein</topology>
    </subcellularLocation>
</comment>